<feature type="transmembrane region" description="Helical" evidence="4">
    <location>
        <begin position="217"/>
        <end position="238"/>
    </location>
</feature>
<dbReference type="InterPro" id="IPR011701">
    <property type="entry name" value="MFS"/>
</dbReference>
<feature type="transmembrane region" description="Helical" evidence="4">
    <location>
        <begin position="287"/>
        <end position="305"/>
    </location>
</feature>
<feature type="transmembrane region" description="Helical" evidence="4">
    <location>
        <begin position="102"/>
        <end position="124"/>
    </location>
</feature>
<sequence>MNLFLAAYLLMFLAAFIGLAPLFQIIGPLHAAGLGTGSKTQILSRAMFWGAITAAAANVVMGTISDRTTSPFGRRRPWIALGALLTILSYVGIWRSSTPAEFIWAFIGFQLAFNVLVAPLSAVFADRVPIALRSTVSAMLGLSYPLAVALGSALMALGPQYELGRLALLAGILLAAALIFLIIYDEPRSFERSERPPSSVPIGIGVFLEPFRSRNFVVVWTGRLFIATGYALVSMYLLYFLTDAVGWPGRSPERAHAFLTGISFVGVMVVAGAVALFGRRMIWRQPLALTGALLLCAATSILAIAPSWTTAVFALAVYGLGQGAYGAVEMGLMADALPTQHNRGRDMGLNNLAVALPQSIAPFFTIVLQQMGFDLRDFYVVAALCFAAAAVIMSLFQPVRR</sequence>
<reference evidence="6 7" key="1">
    <citation type="submission" date="2014-12" db="EMBL/GenBank/DDBJ databases">
        <title>Genome sequencing of Brevundimonas nasdae TPW30.</title>
        <authorList>
            <person name="Tan P.W."/>
            <person name="Chan K.-G."/>
        </authorList>
    </citation>
    <scope>NUCLEOTIDE SEQUENCE [LARGE SCALE GENOMIC DNA]</scope>
    <source>
        <strain evidence="6 7">TPW30</strain>
    </source>
</reference>
<proteinExistence type="predicted"/>
<feature type="transmembrane region" description="Helical" evidence="4">
    <location>
        <begin position="311"/>
        <end position="328"/>
    </location>
</feature>
<feature type="transmembrane region" description="Helical" evidence="4">
    <location>
        <begin position="349"/>
        <end position="372"/>
    </location>
</feature>
<feature type="transmembrane region" description="Helical" evidence="4">
    <location>
        <begin position="378"/>
        <end position="396"/>
    </location>
</feature>
<feature type="transmembrane region" description="Helical" evidence="4">
    <location>
        <begin position="136"/>
        <end position="157"/>
    </location>
</feature>
<dbReference type="GO" id="GO:0022857">
    <property type="term" value="F:transmembrane transporter activity"/>
    <property type="evidence" value="ECO:0007669"/>
    <property type="project" value="InterPro"/>
</dbReference>
<evidence type="ECO:0000256" key="4">
    <source>
        <dbReference type="SAM" id="Phobius"/>
    </source>
</evidence>
<evidence type="ECO:0000256" key="3">
    <source>
        <dbReference type="ARBA" id="ARBA00023136"/>
    </source>
</evidence>
<dbReference type="PROSITE" id="PS50850">
    <property type="entry name" value="MFS"/>
    <property type="match status" value="1"/>
</dbReference>
<feature type="transmembrane region" description="Helical" evidence="4">
    <location>
        <begin position="163"/>
        <end position="184"/>
    </location>
</feature>
<dbReference type="SUPFAM" id="SSF103473">
    <property type="entry name" value="MFS general substrate transporter"/>
    <property type="match status" value="1"/>
</dbReference>
<dbReference type="Pfam" id="PF07690">
    <property type="entry name" value="MFS_1"/>
    <property type="match status" value="1"/>
</dbReference>
<keyword evidence="1 4" id="KW-0812">Transmembrane</keyword>
<dbReference type="PANTHER" id="PTHR23528:SF1">
    <property type="entry name" value="MAJOR FACILITATOR SUPERFAMILY (MFS) PROFILE DOMAIN-CONTAINING PROTEIN"/>
    <property type="match status" value="1"/>
</dbReference>
<dbReference type="RefSeq" id="WP_039248180.1">
    <property type="nucleotide sequence ID" value="NZ_JWSY01000031.1"/>
</dbReference>
<comment type="caution">
    <text evidence="6">The sequence shown here is derived from an EMBL/GenBank/DDBJ whole genome shotgun (WGS) entry which is preliminary data.</text>
</comment>
<accession>A0A0B4CH33</accession>
<feature type="transmembrane region" description="Helical" evidence="4">
    <location>
        <begin position="258"/>
        <end position="278"/>
    </location>
</feature>
<dbReference type="AlphaFoldDB" id="A0A0B4CH33"/>
<evidence type="ECO:0000256" key="1">
    <source>
        <dbReference type="ARBA" id="ARBA00022692"/>
    </source>
</evidence>
<name>A0A0B4CH33_9CAUL</name>
<evidence type="ECO:0000313" key="6">
    <source>
        <dbReference type="EMBL" id="KIC55742.1"/>
    </source>
</evidence>
<gene>
    <name evidence="6" type="ORF">RM53_15130</name>
</gene>
<organism evidence="6 7">
    <name type="scientific">Brevundimonas nasdae</name>
    <dbReference type="NCBI Taxonomy" id="172043"/>
    <lineage>
        <taxon>Bacteria</taxon>
        <taxon>Pseudomonadati</taxon>
        <taxon>Pseudomonadota</taxon>
        <taxon>Alphaproteobacteria</taxon>
        <taxon>Caulobacterales</taxon>
        <taxon>Caulobacteraceae</taxon>
        <taxon>Brevundimonas</taxon>
    </lineage>
</organism>
<protein>
    <recommendedName>
        <fullName evidence="5">Major facilitator superfamily (MFS) profile domain-containing protein</fullName>
    </recommendedName>
</protein>
<feature type="domain" description="Major facilitator superfamily (MFS) profile" evidence="5">
    <location>
        <begin position="1"/>
        <end position="400"/>
    </location>
</feature>
<dbReference type="InterPro" id="IPR020846">
    <property type="entry name" value="MFS_dom"/>
</dbReference>
<dbReference type="InterPro" id="IPR036259">
    <property type="entry name" value="MFS_trans_sf"/>
</dbReference>
<keyword evidence="3 4" id="KW-0472">Membrane</keyword>
<keyword evidence="2 4" id="KW-1133">Transmembrane helix</keyword>
<dbReference type="Gene3D" id="1.20.1250.20">
    <property type="entry name" value="MFS general substrate transporter like domains"/>
    <property type="match status" value="2"/>
</dbReference>
<feature type="transmembrane region" description="Helical" evidence="4">
    <location>
        <begin position="47"/>
        <end position="65"/>
    </location>
</feature>
<evidence type="ECO:0000256" key="2">
    <source>
        <dbReference type="ARBA" id="ARBA00022989"/>
    </source>
</evidence>
<evidence type="ECO:0000313" key="7">
    <source>
        <dbReference type="Proteomes" id="UP000031166"/>
    </source>
</evidence>
<feature type="transmembrane region" description="Helical" evidence="4">
    <location>
        <begin position="77"/>
        <end position="96"/>
    </location>
</feature>
<evidence type="ECO:0000259" key="5">
    <source>
        <dbReference type="PROSITE" id="PS50850"/>
    </source>
</evidence>
<dbReference type="PANTHER" id="PTHR23528">
    <property type="match status" value="1"/>
</dbReference>
<dbReference type="EMBL" id="JWSY01000031">
    <property type="protein sequence ID" value="KIC55742.1"/>
    <property type="molecule type" value="Genomic_DNA"/>
</dbReference>
<dbReference type="Proteomes" id="UP000031166">
    <property type="component" value="Unassembled WGS sequence"/>
</dbReference>